<gene>
    <name evidence="2" type="ORF">DFR68_11863</name>
</gene>
<accession>A0A370GPL0</accession>
<sequence>MASAADTPEPAHRNPAAVRDIPRVPRSPKAQVRSQEARHNQGAQHGLETLRSQEADPDPEAHRSQEAEVYIREVRVAPEAHRNPAECRGQEQAEARDSRAAAHRNQAAGRVAAPRALAAGSADRQADSDHARRVVDSLPRAPSSFRSPNSR</sequence>
<dbReference type="Proteomes" id="UP000255355">
    <property type="component" value="Unassembled WGS sequence"/>
</dbReference>
<reference evidence="2 3" key="1">
    <citation type="submission" date="2018-07" db="EMBL/GenBank/DDBJ databases">
        <title>Genomic Encyclopedia of Type Strains, Phase IV (KMG-IV): sequencing the most valuable type-strain genomes for metagenomic binning, comparative biology and taxonomic classification.</title>
        <authorList>
            <person name="Goeker M."/>
        </authorList>
    </citation>
    <scope>NUCLEOTIDE SEQUENCE [LARGE SCALE GENOMIC DNA]</scope>
    <source>
        <strain evidence="2 3">DSM 44952</strain>
    </source>
</reference>
<dbReference type="STRING" id="1210089.GCA_001613165_04961"/>
<evidence type="ECO:0000256" key="1">
    <source>
        <dbReference type="SAM" id="MobiDB-lite"/>
    </source>
</evidence>
<comment type="caution">
    <text evidence="2">The sequence shown here is derived from an EMBL/GenBank/DDBJ whole genome shotgun (WGS) entry which is preliminary data.</text>
</comment>
<feature type="region of interest" description="Disordered" evidence="1">
    <location>
        <begin position="1"/>
        <end position="151"/>
    </location>
</feature>
<evidence type="ECO:0000313" key="3">
    <source>
        <dbReference type="Proteomes" id="UP000255355"/>
    </source>
</evidence>
<organism evidence="2 3">
    <name type="scientific">Nocardia mexicana</name>
    <dbReference type="NCBI Taxonomy" id="279262"/>
    <lineage>
        <taxon>Bacteria</taxon>
        <taxon>Bacillati</taxon>
        <taxon>Actinomycetota</taxon>
        <taxon>Actinomycetes</taxon>
        <taxon>Mycobacteriales</taxon>
        <taxon>Nocardiaceae</taxon>
        <taxon>Nocardia</taxon>
    </lineage>
</organism>
<keyword evidence="3" id="KW-1185">Reference proteome</keyword>
<dbReference type="EMBL" id="QQAZ01000018">
    <property type="protein sequence ID" value="RDI43883.1"/>
    <property type="molecule type" value="Genomic_DNA"/>
</dbReference>
<feature type="compositionally biased region" description="Basic and acidic residues" evidence="1">
    <location>
        <begin position="51"/>
        <end position="100"/>
    </location>
</feature>
<feature type="compositionally biased region" description="Basic and acidic residues" evidence="1">
    <location>
        <begin position="124"/>
        <end position="135"/>
    </location>
</feature>
<evidence type="ECO:0000313" key="2">
    <source>
        <dbReference type="EMBL" id="RDI43883.1"/>
    </source>
</evidence>
<proteinExistence type="predicted"/>
<name>A0A370GPL0_9NOCA</name>
<dbReference type="AlphaFoldDB" id="A0A370GPL0"/>
<protein>
    <submittedName>
        <fullName evidence="2">Uncharacterized protein</fullName>
    </submittedName>
</protein>
<feature type="compositionally biased region" description="Low complexity" evidence="1">
    <location>
        <begin position="107"/>
        <end position="122"/>
    </location>
</feature>